<dbReference type="Proteomes" id="UP001152422">
    <property type="component" value="Unassembled WGS sequence"/>
</dbReference>
<dbReference type="AlphaFoldDB" id="A0A9X4L3V5"/>
<keyword evidence="4" id="KW-1185">Reference proteome</keyword>
<evidence type="ECO:0000256" key="2">
    <source>
        <dbReference type="SAM" id="Phobius"/>
    </source>
</evidence>
<feature type="region of interest" description="Disordered" evidence="1">
    <location>
        <begin position="172"/>
        <end position="193"/>
    </location>
</feature>
<accession>A0A9X4L3V5</accession>
<evidence type="ECO:0000313" key="4">
    <source>
        <dbReference type="Proteomes" id="UP001152422"/>
    </source>
</evidence>
<evidence type="ECO:0000256" key="1">
    <source>
        <dbReference type="SAM" id="MobiDB-lite"/>
    </source>
</evidence>
<evidence type="ECO:0000313" key="3">
    <source>
        <dbReference type="EMBL" id="MDG0845930.1"/>
    </source>
</evidence>
<gene>
    <name evidence="3" type="ORF">M4L89_06795</name>
</gene>
<dbReference type="InterPro" id="IPR008585">
    <property type="entry name" value="Gamma_PGA_hydro"/>
</dbReference>
<reference evidence="3" key="1">
    <citation type="submission" date="2022-05" db="EMBL/GenBank/DDBJ databases">
        <title>Comparative genomics of Staphylococcus equorum isolates.</title>
        <authorList>
            <person name="Luelf R.H."/>
        </authorList>
    </citation>
    <scope>NUCLEOTIDE SEQUENCE</scope>
    <source>
        <strain evidence="3">TMW 2.2497</strain>
    </source>
</reference>
<dbReference type="RefSeq" id="WP_002511979.1">
    <property type="nucleotide sequence ID" value="NZ_CP013114.1"/>
</dbReference>
<dbReference type="InterPro" id="IPR038128">
    <property type="entry name" value="Gamma_PGA_hydro_sf"/>
</dbReference>
<proteinExistence type="predicted"/>
<dbReference type="Gene3D" id="3.40.630.100">
    <property type="entry name" value="Poly-gamma-glutamate hydrolase, zinc-binding motif"/>
    <property type="match status" value="1"/>
</dbReference>
<dbReference type="EMBL" id="JAMBQA010000003">
    <property type="protein sequence ID" value="MDG0845930.1"/>
    <property type="molecule type" value="Genomic_DNA"/>
</dbReference>
<keyword evidence="3" id="KW-0378">Hydrolase</keyword>
<dbReference type="GO" id="GO:0016787">
    <property type="term" value="F:hydrolase activity"/>
    <property type="evidence" value="ECO:0007669"/>
    <property type="project" value="UniProtKB-KW"/>
</dbReference>
<dbReference type="Pfam" id="PF05908">
    <property type="entry name" value="Gamma_PGA_hydro"/>
    <property type="match status" value="1"/>
</dbReference>
<protein>
    <submittedName>
        <fullName evidence="3">Poly-gamma-glutamate hydrolase family protein</fullName>
    </submittedName>
</protein>
<sequence length="248" mass="28529">MKRIFHLYLYYLIMLAIVAAILLSLYFLYVWKNDQPQNQDYYKNFEELKADTKEDRDWQINSKTTNNKDILVTAIHGGGIEPGTSELAKIISKKGNFNLYSFEGLLKSNNAKLHITSTRFDDPKLKDMTSKSDETVSIHGIREDKKVVYIGGKDKDMAKSIRKELENEDFNVENSPNYVNGDSSQNIINKNDTGSGVQLEISTEYRKSFFEDDELGRSTRENPNDYRQSIYDFAEAVTKGVKEQTTKD</sequence>
<organism evidence="3 4">
    <name type="scientific">Staphylococcus equorum</name>
    <dbReference type="NCBI Taxonomy" id="246432"/>
    <lineage>
        <taxon>Bacteria</taxon>
        <taxon>Bacillati</taxon>
        <taxon>Bacillota</taxon>
        <taxon>Bacilli</taxon>
        <taxon>Bacillales</taxon>
        <taxon>Staphylococcaceae</taxon>
        <taxon>Staphylococcus</taxon>
    </lineage>
</organism>
<keyword evidence="2" id="KW-0472">Membrane</keyword>
<keyword evidence="2" id="KW-0812">Transmembrane</keyword>
<name>A0A9X4L3V5_9STAP</name>
<comment type="caution">
    <text evidence="3">The sequence shown here is derived from an EMBL/GenBank/DDBJ whole genome shotgun (WGS) entry which is preliminary data.</text>
</comment>
<keyword evidence="2" id="KW-1133">Transmembrane helix</keyword>
<feature type="transmembrane region" description="Helical" evidence="2">
    <location>
        <begin position="7"/>
        <end position="31"/>
    </location>
</feature>
<dbReference type="KEGG" id="seqo:SE1039_01570"/>